<dbReference type="EC" id="3.1.21.7" evidence="10"/>
<dbReference type="Proteomes" id="UP000198282">
    <property type="component" value="Unassembled WGS sequence"/>
</dbReference>
<feature type="binding site" evidence="10">
    <location>
        <position position="106"/>
    </location>
    <ligand>
        <name>Mg(2+)</name>
        <dbReference type="ChEBI" id="CHEBI:18420"/>
    </ligand>
</feature>
<accession>A0A239B2P3</accession>
<dbReference type="GO" id="GO:0005737">
    <property type="term" value="C:cytoplasm"/>
    <property type="evidence" value="ECO:0007669"/>
    <property type="project" value="UniProtKB-SubCell"/>
</dbReference>
<comment type="similarity">
    <text evidence="10">Belongs to the endonuclease V family.</text>
</comment>
<dbReference type="EMBL" id="FZOD01000002">
    <property type="protein sequence ID" value="SNS01842.1"/>
    <property type="molecule type" value="Genomic_DNA"/>
</dbReference>
<dbReference type="InterPro" id="IPR007581">
    <property type="entry name" value="Endonuclease-V"/>
</dbReference>
<evidence type="ECO:0000256" key="9">
    <source>
        <dbReference type="ARBA" id="ARBA00023204"/>
    </source>
</evidence>
<evidence type="ECO:0000256" key="5">
    <source>
        <dbReference type="ARBA" id="ARBA00022759"/>
    </source>
</evidence>
<sequence>MKVRTPRTVLEAEAIQDELRSLLDLTDPGPRDPGRVAGVDVAYEGDRLAAAVAVLDGTTLEVVEEVTVGGQVTFDYVPGLLAFREIPALLEALDRLTVTPELIVCDGYGLAHPRRFGLACHLGVLTGLPTIGVGKTTFVGTYPDPAPERGSWTDLTLDGDVVGRVLRTQRGVKPVFVSVGHRVDLDTACHNVLNLTPRYRLPETTRVSDRLSRRALIENCRSVLIGSDQRKKTG</sequence>
<dbReference type="Pfam" id="PF04493">
    <property type="entry name" value="Endonuclease_5"/>
    <property type="match status" value="1"/>
</dbReference>
<gene>
    <name evidence="10" type="primary">nfi</name>
    <name evidence="11" type="ORF">SAMN05216276_1002304</name>
</gene>
<dbReference type="Gene3D" id="3.30.2170.10">
    <property type="entry name" value="archaeoglobus fulgidus dsm 4304 superfamily"/>
    <property type="match status" value="1"/>
</dbReference>
<evidence type="ECO:0000256" key="1">
    <source>
        <dbReference type="ARBA" id="ARBA00004496"/>
    </source>
</evidence>
<dbReference type="GO" id="GO:0016891">
    <property type="term" value="F:RNA endonuclease activity producing 5'-phosphomonoesters, hydrolytic mechanism"/>
    <property type="evidence" value="ECO:0007669"/>
    <property type="project" value="TreeGrafter"/>
</dbReference>
<evidence type="ECO:0000256" key="7">
    <source>
        <dbReference type="ARBA" id="ARBA00022801"/>
    </source>
</evidence>
<dbReference type="OrthoDB" id="9790916at2"/>
<keyword evidence="7 10" id="KW-0378">Hydrolase</keyword>
<evidence type="ECO:0000256" key="4">
    <source>
        <dbReference type="ARBA" id="ARBA00022723"/>
    </source>
</evidence>
<reference evidence="11 12" key="1">
    <citation type="submission" date="2017-06" db="EMBL/GenBank/DDBJ databases">
        <authorList>
            <person name="Kim H.J."/>
            <person name="Triplett B.A."/>
        </authorList>
    </citation>
    <scope>NUCLEOTIDE SEQUENCE [LARGE SCALE GENOMIC DNA]</scope>
    <source>
        <strain evidence="11 12">CGMCC 4.2132</strain>
    </source>
</reference>
<dbReference type="HAMAP" id="MF_00801">
    <property type="entry name" value="Endonuclease_5"/>
    <property type="match status" value="1"/>
</dbReference>
<evidence type="ECO:0000256" key="6">
    <source>
        <dbReference type="ARBA" id="ARBA00022763"/>
    </source>
</evidence>
<evidence type="ECO:0000313" key="11">
    <source>
        <dbReference type="EMBL" id="SNS01842.1"/>
    </source>
</evidence>
<keyword evidence="3 10" id="KW-0540">Nuclease</keyword>
<evidence type="ECO:0000256" key="8">
    <source>
        <dbReference type="ARBA" id="ARBA00022842"/>
    </source>
</evidence>
<keyword evidence="8 10" id="KW-0460">Magnesium</keyword>
<comment type="subcellular location">
    <subcellularLocation>
        <location evidence="1 10">Cytoplasm</location>
    </subcellularLocation>
</comment>
<dbReference type="PANTHER" id="PTHR28511">
    <property type="entry name" value="ENDONUCLEASE V"/>
    <property type="match status" value="1"/>
</dbReference>
<keyword evidence="5 10" id="KW-0255">Endonuclease</keyword>
<keyword evidence="6 10" id="KW-0227">DNA damage</keyword>
<evidence type="ECO:0000256" key="10">
    <source>
        <dbReference type="HAMAP-Rule" id="MF_00801"/>
    </source>
</evidence>
<evidence type="ECO:0000313" key="12">
    <source>
        <dbReference type="Proteomes" id="UP000198282"/>
    </source>
</evidence>
<dbReference type="GO" id="GO:0000287">
    <property type="term" value="F:magnesium ion binding"/>
    <property type="evidence" value="ECO:0007669"/>
    <property type="project" value="UniProtKB-UniRule"/>
</dbReference>
<feature type="site" description="Interaction with target DNA" evidence="10">
    <location>
        <position position="76"/>
    </location>
</feature>
<protein>
    <recommendedName>
        <fullName evidence="10">Endonuclease V</fullName>
        <ecNumber evidence="10">3.1.21.7</ecNumber>
    </recommendedName>
    <alternativeName>
        <fullName evidence="10">Deoxyinosine 3'endonuclease</fullName>
    </alternativeName>
    <alternativeName>
        <fullName evidence="10">Deoxyribonuclease V</fullName>
        <shortName evidence="10">DNase V</shortName>
    </alternativeName>
</protein>
<dbReference type="FunFam" id="3.30.2170.10:FF:000007">
    <property type="entry name" value="Endonuclease V"/>
    <property type="match status" value="1"/>
</dbReference>
<comment type="catalytic activity">
    <reaction evidence="10">
        <text>Endonucleolytic cleavage at apurinic or apyrimidinic sites to products with a 5'-phosphate.</text>
        <dbReference type="EC" id="3.1.21.7"/>
    </reaction>
</comment>
<dbReference type="CDD" id="cd06559">
    <property type="entry name" value="Endonuclease_V"/>
    <property type="match status" value="1"/>
</dbReference>
<comment type="cofactor">
    <cofactor evidence="10">
        <name>Mg(2+)</name>
        <dbReference type="ChEBI" id="CHEBI:18420"/>
    </cofactor>
</comment>
<dbReference type="GO" id="GO:0043737">
    <property type="term" value="F:deoxyribonuclease V activity"/>
    <property type="evidence" value="ECO:0007669"/>
    <property type="project" value="UniProtKB-UniRule"/>
</dbReference>
<proteinExistence type="inferred from homology"/>
<dbReference type="RefSeq" id="WP_089205674.1">
    <property type="nucleotide sequence ID" value="NZ_FZOD01000002.1"/>
</dbReference>
<comment type="function">
    <text evidence="10">DNA repair enzyme involved in the repair of deaminated bases. Selectively cleaves double-stranded DNA at the second phosphodiester bond 3' to a deoxyinosine leaving behind the intact lesion on the nicked DNA.</text>
</comment>
<keyword evidence="2 10" id="KW-0963">Cytoplasm</keyword>
<dbReference type="GO" id="GO:0006281">
    <property type="term" value="P:DNA repair"/>
    <property type="evidence" value="ECO:0007669"/>
    <property type="project" value="UniProtKB-UniRule"/>
</dbReference>
<feature type="binding site" evidence="10">
    <location>
        <position position="40"/>
    </location>
    <ligand>
        <name>Mg(2+)</name>
        <dbReference type="ChEBI" id="CHEBI:18420"/>
    </ligand>
</feature>
<dbReference type="GO" id="GO:0003727">
    <property type="term" value="F:single-stranded RNA binding"/>
    <property type="evidence" value="ECO:0007669"/>
    <property type="project" value="TreeGrafter"/>
</dbReference>
<evidence type="ECO:0000256" key="3">
    <source>
        <dbReference type="ARBA" id="ARBA00022722"/>
    </source>
</evidence>
<dbReference type="AlphaFoldDB" id="A0A239B2P3"/>
<evidence type="ECO:0000256" key="2">
    <source>
        <dbReference type="ARBA" id="ARBA00022490"/>
    </source>
</evidence>
<keyword evidence="12" id="KW-1185">Reference proteome</keyword>
<keyword evidence="4 10" id="KW-0479">Metal-binding</keyword>
<dbReference type="PANTHER" id="PTHR28511:SF1">
    <property type="entry name" value="ENDONUCLEASE V"/>
    <property type="match status" value="1"/>
</dbReference>
<organism evidence="11 12">
    <name type="scientific">Streptosporangium subroseum</name>
    <dbReference type="NCBI Taxonomy" id="106412"/>
    <lineage>
        <taxon>Bacteria</taxon>
        <taxon>Bacillati</taxon>
        <taxon>Actinomycetota</taxon>
        <taxon>Actinomycetes</taxon>
        <taxon>Streptosporangiales</taxon>
        <taxon>Streptosporangiaceae</taxon>
        <taxon>Streptosporangium</taxon>
    </lineage>
</organism>
<name>A0A239B2P3_9ACTN</name>
<keyword evidence="9 10" id="KW-0234">DNA repair</keyword>